<reference evidence="2" key="1">
    <citation type="submission" date="2022-01" db="EMBL/GenBank/DDBJ databases">
        <authorList>
            <person name="King R."/>
        </authorList>
    </citation>
    <scope>NUCLEOTIDE SEQUENCE</scope>
</reference>
<dbReference type="Proteomes" id="UP001152799">
    <property type="component" value="Chromosome 4"/>
</dbReference>
<feature type="transmembrane region" description="Helical" evidence="1">
    <location>
        <begin position="136"/>
        <end position="152"/>
    </location>
</feature>
<dbReference type="EMBL" id="OU892280">
    <property type="protein sequence ID" value="CAG9768526.1"/>
    <property type="molecule type" value="Genomic_DNA"/>
</dbReference>
<proteinExistence type="predicted"/>
<protein>
    <submittedName>
        <fullName evidence="2">Uncharacterized protein</fullName>
    </submittedName>
</protein>
<organism evidence="2 3">
    <name type="scientific">Ceutorhynchus assimilis</name>
    <name type="common">cabbage seed weevil</name>
    <dbReference type="NCBI Taxonomy" id="467358"/>
    <lineage>
        <taxon>Eukaryota</taxon>
        <taxon>Metazoa</taxon>
        <taxon>Ecdysozoa</taxon>
        <taxon>Arthropoda</taxon>
        <taxon>Hexapoda</taxon>
        <taxon>Insecta</taxon>
        <taxon>Pterygota</taxon>
        <taxon>Neoptera</taxon>
        <taxon>Endopterygota</taxon>
        <taxon>Coleoptera</taxon>
        <taxon>Polyphaga</taxon>
        <taxon>Cucujiformia</taxon>
        <taxon>Curculionidae</taxon>
        <taxon>Ceutorhynchinae</taxon>
        <taxon>Ceutorhynchus</taxon>
    </lineage>
</organism>
<feature type="transmembrane region" description="Helical" evidence="1">
    <location>
        <begin position="89"/>
        <end position="106"/>
    </location>
</feature>
<name>A0A9N9QQK9_9CUCU</name>
<dbReference type="OrthoDB" id="26525at2759"/>
<keyword evidence="1" id="KW-1133">Transmembrane helix</keyword>
<dbReference type="Pfam" id="PF16039">
    <property type="entry name" value="DUF4791"/>
    <property type="match status" value="1"/>
</dbReference>
<evidence type="ECO:0000313" key="3">
    <source>
        <dbReference type="Proteomes" id="UP001152799"/>
    </source>
</evidence>
<keyword evidence="1" id="KW-0472">Membrane</keyword>
<gene>
    <name evidence="2" type="ORF">CEUTPL_LOCUS9062</name>
</gene>
<sequence length="192" mass="22045">MVQYLTALSHIILAGTGLYCFKSVDDMFCKFAYGIITFHSLLGIWRWGNPSYGHKIDTHYRLTSKLQDFLVLPGIVTTIWLKYNYFPNLAYSHNVIALVPLLLYLYEKRNNEPLEDLFLGGNLLSLLLVSTMNSNYYGITASLSFVLSYFVIKREVINILSIDVPIHDLFNYSMCFFVLFARNAILDPVAFV</sequence>
<accession>A0A9N9QQK9</accession>
<keyword evidence="3" id="KW-1185">Reference proteome</keyword>
<dbReference type="InterPro" id="IPR032007">
    <property type="entry name" value="DUF4791"/>
</dbReference>
<evidence type="ECO:0000256" key="1">
    <source>
        <dbReference type="SAM" id="Phobius"/>
    </source>
</evidence>
<keyword evidence="1" id="KW-0812">Transmembrane</keyword>
<dbReference type="AlphaFoldDB" id="A0A9N9QQK9"/>
<evidence type="ECO:0000313" key="2">
    <source>
        <dbReference type="EMBL" id="CAG9768526.1"/>
    </source>
</evidence>